<feature type="compositionally biased region" description="Basic and acidic residues" evidence="10">
    <location>
        <begin position="1633"/>
        <end position="1644"/>
    </location>
</feature>
<feature type="transmembrane region" description="Helical" evidence="11">
    <location>
        <begin position="313"/>
        <end position="338"/>
    </location>
</feature>
<dbReference type="Pfam" id="PF00610">
    <property type="entry name" value="DEP"/>
    <property type="match status" value="1"/>
</dbReference>
<dbReference type="SMART" id="SM00049">
    <property type="entry name" value="DEP"/>
    <property type="match status" value="1"/>
</dbReference>
<evidence type="ECO:0000313" key="14">
    <source>
        <dbReference type="Proteomes" id="UP000760494"/>
    </source>
</evidence>
<comment type="caution">
    <text evidence="13">The sequence shown here is derived from an EMBL/GenBank/DDBJ whole genome shotgun (WGS) entry which is preliminary data.</text>
</comment>
<organism evidence="13 14">
    <name type="scientific">Fusarium fujikuroi</name>
    <name type="common">Bakanae and foot rot disease fungus</name>
    <name type="synonym">Gibberella fujikuroi</name>
    <dbReference type="NCBI Taxonomy" id="5127"/>
    <lineage>
        <taxon>Eukaryota</taxon>
        <taxon>Fungi</taxon>
        <taxon>Dikarya</taxon>
        <taxon>Ascomycota</taxon>
        <taxon>Pezizomycotina</taxon>
        <taxon>Sordariomycetes</taxon>
        <taxon>Hypocreomycetidae</taxon>
        <taxon>Hypocreales</taxon>
        <taxon>Nectriaceae</taxon>
        <taxon>Fusarium</taxon>
        <taxon>Fusarium fujikuroi species complex</taxon>
    </lineage>
</organism>
<dbReference type="GO" id="GO:0035556">
    <property type="term" value="P:intracellular signal transduction"/>
    <property type="evidence" value="ECO:0007669"/>
    <property type="project" value="InterPro"/>
</dbReference>
<feature type="transmembrane region" description="Helical" evidence="11">
    <location>
        <begin position="384"/>
        <end position="404"/>
    </location>
</feature>
<dbReference type="EMBL" id="CABFJX010000179">
    <property type="protein sequence ID" value="VTT66664.1"/>
    <property type="molecule type" value="Genomic_DNA"/>
</dbReference>
<dbReference type="PANTHER" id="PTHR13179:SF8">
    <property type="entry name" value="GATOR COMPLEX PROTEIN DEPDC5"/>
    <property type="match status" value="1"/>
</dbReference>
<evidence type="ECO:0000256" key="11">
    <source>
        <dbReference type="SAM" id="Phobius"/>
    </source>
</evidence>
<dbReference type="GO" id="GO:0005774">
    <property type="term" value="C:vacuolar membrane"/>
    <property type="evidence" value="ECO:0007669"/>
    <property type="project" value="UniProtKB-SubCell"/>
</dbReference>
<keyword evidence="8 11" id="KW-1133">Transmembrane helix</keyword>
<feature type="transmembrane region" description="Helical" evidence="11">
    <location>
        <begin position="528"/>
        <end position="547"/>
    </location>
</feature>
<gene>
    <name evidence="13" type="ORF">C2S_6558</name>
</gene>
<feature type="compositionally biased region" description="Polar residues" evidence="10">
    <location>
        <begin position="1622"/>
        <end position="1631"/>
    </location>
</feature>
<evidence type="ECO:0000256" key="1">
    <source>
        <dbReference type="ARBA" id="ARBA00004141"/>
    </source>
</evidence>
<dbReference type="SUPFAM" id="SSF46785">
    <property type="entry name" value="Winged helix' DNA-binding domain"/>
    <property type="match status" value="1"/>
</dbReference>
<evidence type="ECO:0000256" key="9">
    <source>
        <dbReference type="ARBA" id="ARBA00023136"/>
    </source>
</evidence>
<reference evidence="13" key="1">
    <citation type="submission" date="2019-05" db="EMBL/GenBank/DDBJ databases">
        <authorList>
            <person name="Piombo E."/>
        </authorList>
    </citation>
    <scope>NUCLEOTIDE SEQUENCE</scope>
    <source>
        <strain evidence="13">C2S</strain>
    </source>
</reference>
<dbReference type="Pfam" id="PF19418">
    <property type="entry name" value="DEPDC5_CTD"/>
    <property type="match status" value="1"/>
</dbReference>
<evidence type="ECO:0000256" key="3">
    <source>
        <dbReference type="ARBA" id="ARBA00005643"/>
    </source>
</evidence>
<feature type="compositionally biased region" description="Polar residues" evidence="10">
    <location>
        <begin position="2300"/>
        <end position="2311"/>
    </location>
</feature>
<name>A0A9Q9RKY4_FUSFU</name>
<dbReference type="Pfam" id="PF01699">
    <property type="entry name" value="Na_Ca_ex"/>
    <property type="match status" value="2"/>
</dbReference>
<feature type="region of interest" description="Disordered" evidence="10">
    <location>
        <begin position="94"/>
        <end position="164"/>
    </location>
</feature>
<dbReference type="PROSITE" id="PS50186">
    <property type="entry name" value="DEP"/>
    <property type="match status" value="1"/>
</dbReference>
<dbReference type="InterPro" id="IPR004837">
    <property type="entry name" value="NaCa_Exmemb"/>
</dbReference>
<feature type="transmembrane region" description="Helical" evidence="11">
    <location>
        <begin position="616"/>
        <end position="635"/>
    </location>
</feature>
<feature type="compositionally biased region" description="Polar residues" evidence="10">
    <location>
        <begin position="1540"/>
        <end position="1554"/>
    </location>
</feature>
<dbReference type="InterPro" id="IPR027244">
    <property type="entry name" value="IML1"/>
</dbReference>
<dbReference type="CDD" id="cd04449">
    <property type="entry name" value="DEP_DEPDC5-like"/>
    <property type="match status" value="1"/>
</dbReference>
<feature type="transmembrane region" description="Helical" evidence="11">
    <location>
        <begin position="554"/>
        <end position="579"/>
    </location>
</feature>
<dbReference type="Proteomes" id="UP000760494">
    <property type="component" value="Unassembled WGS sequence"/>
</dbReference>
<feature type="compositionally biased region" description="Polar residues" evidence="10">
    <location>
        <begin position="824"/>
        <end position="839"/>
    </location>
</feature>
<evidence type="ECO:0000313" key="13">
    <source>
        <dbReference type="EMBL" id="VTT66664.1"/>
    </source>
</evidence>
<feature type="region of interest" description="Disordered" evidence="10">
    <location>
        <begin position="2145"/>
        <end position="2183"/>
    </location>
</feature>
<keyword evidence="7 11" id="KW-0812">Transmembrane</keyword>
<dbReference type="InterPro" id="IPR036390">
    <property type="entry name" value="WH_DNA-bd_sf"/>
</dbReference>
<dbReference type="GO" id="GO:0055085">
    <property type="term" value="P:transmembrane transport"/>
    <property type="evidence" value="ECO:0007669"/>
    <property type="project" value="InterPro"/>
</dbReference>
<feature type="transmembrane region" description="Helical" evidence="11">
    <location>
        <begin position="591"/>
        <end position="609"/>
    </location>
</feature>
<dbReference type="GO" id="GO:1990130">
    <property type="term" value="C:GATOR1 complex"/>
    <property type="evidence" value="ECO:0007669"/>
    <property type="project" value="TreeGrafter"/>
</dbReference>
<feature type="region of interest" description="Disordered" evidence="10">
    <location>
        <begin position="2292"/>
        <end position="2311"/>
    </location>
</feature>
<comment type="similarity">
    <text evidence="3">Belongs to the IML1 family.</text>
</comment>
<accession>A0A9Q9RKY4</accession>
<comment type="similarity">
    <text evidence="4">Belongs to the Ca(2+):cation antiporter (CaCA) (TC 2.A.19) family.</text>
</comment>
<dbReference type="PANTHER" id="PTHR13179">
    <property type="entry name" value="DEP DOMAIN CONTAINING PROTEIN 5"/>
    <property type="match status" value="1"/>
</dbReference>
<feature type="transmembrane region" description="Helical" evidence="11">
    <location>
        <begin position="254"/>
        <end position="274"/>
    </location>
</feature>
<feature type="domain" description="DEP" evidence="12">
    <location>
        <begin position="2041"/>
        <end position="2127"/>
    </location>
</feature>
<evidence type="ECO:0000256" key="6">
    <source>
        <dbReference type="ARBA" id="ARBA00021881"/>
    </source>
</evidence>
<dbReference type="Gene3D" id="1.10.10.10">
    <property type="entry name" value="Winged helix-like DNA-binding domain superfamily/Winged helix DNA-binding domain"/>
    <property type="match status" value="1"/>
</dbReference>
<feature type="region of interest" description="Disordered" evidence="10">
    <location>
        <begin position="1222"/>
        <end position="1265"/>
    </location>
</feature>
<feature type="compositionally biased region" description="Polar residues" evidence="10">
    <location>
        <begin position="747"/>
        <end position="760"/>
    </location>
</feature>
<protein>
    <recommendedName>
        <fullName evidence="5">Vacuolar membrane-associated protein IML1</fullName>
    </recommendedName>
    <alternativeName>
        <fullName evidence="6">Vacuolar membrane-associated protein iml1</fullName>
    </alternativeName>
</protein>
<feature type="compositionally biased region" description="Low complexity" evidence="10">
    <location>
        <begin position="2172"/>
        <end position="2183"/>
    </location>
</feature>
<dbReference type="InterPro" id="IPR044880">
    <property type="entry name" value="NCX_ion-bd_dom_sf"/>
</dbReference>
<feature type="compositionally biased region" description="Basic and acidic residues" evidence="10">
    <location>
        <begin position="135"/>
        <end position="150"/>
    </location>
</feature>
<feature type="region of interest" description="Disordered" evidence="10">
    <location>
        <begin position="818"/>
        <end position="839"/>
    </location>
</feature>
<feature type="region of interest" description="Disordered" evidence="10">
    <location>
        <begin position="2385"/>
        <end position="2405"/>
    </location>
</feature>
<evidence type="ECO:0000256" key="4">
    <source>
        <dbReference type="ARBA" id="ARBA00008170"/>
    </source>
</evidence>
<feature type="transmembrane region" description="Helical" evidence="11">
    <location>
        <begin position="350"/>
        <end position="372"/>
    </location>
</feature>
<evidence type="ECO:0000256" key="10">
    <source>
        <dbReference type="SAM" id="MobiDB-lite"/>
    </source>
</evidence>
<dbReference type="FunFam" id="1.20.1420.30:FF:000011">
    <property type="entry name" value="Vacuolar calcium ion transporter"/>
    <property type="match status" value="1"/>
</dbReference>
<dbReference type="GO" id="GO:0005096">
    <property type="term" value="F:GTPase activator activity"/>
    <property type="evidence" value="ECO:0007669"/>
    <property type="project" value="InterPro"/>
</dbReference>
<proteinExistence type="inferred from homology"/>
<evidence type="ECO:0000256" key="5">
    <source>
        <dbReference type="ARBA" id="ARBA00018529"/>
    </source>
</evidence>
<feature type="transmembrane region" description="Helical" evidence="11">
    <location>
        <begin position="286"/>
        <end position="307"/>
    </location>
</feature>
<dbReference type="InterPro" id="IPR000591">
    <property type="entry name" value="DEP_dom"/>
</dbReference>
<evidence type="ECO:0000256" key="8">
    <source>
        <dbReference type="ARBA" id="ARBA00022989"/>
    </source>
</evidence>
<feature type="transmembrane region" description="Helical" evidence="11">
    <location>
        <begin position="7"/>
        <end position="25"/>
    </location>
</feature>
<sequence>MSSCKVPFQFLHFFFVPIVSIIGFSTTCPRTPATICYPALLFYLLYWLLTHTTTTVNHFNIKRQAHTLSRSSTDQSWNPFRHVEWKRQARALSDAGRLEQQTTQEETAGQTLAHAVTEPGRSGPAREWSTEETMTDMRRSKEGDYDREKTIGGSPIDGNDDIPVSQRSLVSDENQLRNRKREDIPAAADNNIDLEKRKLKKRESTKIFRRVEPKEPFTVRNQLQRTFLNSYINILLIAAPVGIALNYIHSVNRIAVFVVNFIAIIPLAAILSFATEEIALRTGEVLGGLINATFGNAVELIVAILALVDGKVIIVQTSLVGSILSNLLLVLGFCFFFGGLRRESQYFNETVAQTAASMLALAVASVIVPTVFDQAKDTPPANVARLSRGTAVILLIVYAAYLLFQLKTHQSTFAKESQKVAAKPWSRGSAGAGDIRQGIMVPGALVGGGMTGREENERLSEMLMNPHRLPKAEDDEDEEEEPQLHFWVAIATLTIATVLIALCAEFMVDSIDAVTKTGGVSEEFVGLILLPIVGNAAEHATAVTVAIKDKMDLAIGVAVGSSMQVALFLIPLLVIIGWGMGNDAMNLSFDLFQVATMFVAVLLVNYLIADGKSHWLEGWLLICLYSIIAVCSWWYPTHSDEYDFCGMGGGAKAKKQARKATGVGGLVCTSVRTSFLVNEKNKVNHIKSMWIASRPVEFCHIATDSDSDSDSQPYLMSRNGIMRNPVPRKGPPHWRHLSRSSLDRSQTDVPASPASVSTHSTIKEEKRTRIERRCTVTVNEGYARDEVLLNFDVVGGDIKPGALMCIATVKDDLRKISTGHGAGSKQNQEQSYGSKGTAGTQNGDGACFKYFFVAKDMPQETKTRNPDIEVYVLKHIADAFGMKKGSQVLLTMVDAKNPATEASHVELSFKDQYLSRSDIWRMTVGELTGRTVYKGQSVLFMGTIKAQVTAIYVDGRRTHSAFFTRDTRPIFRSESARYVLFIQMAREMWEFDAESSGEIMFNKVVNGFLPALFKRWAMLKAKHLVSIVLFARVEYDTGLTAEFDNLLGDYYTGIQPSGPRRPYKDFYRVVVSEMGSGEWTKILHQLKVEFNFFRRDISLHHHKLNAQAEIDGRGSIPTDTPSTRVKAESTYAMYGNVLEAINLASSQFAHDHIDRDLTRTGISIAVISPGSGVFEVDYETLRRTTEALVGNGIGIDLICMPKMPLHSVPLFKYRNPQYSDDHGHAHRSSFSRSFHSRDSTPNHPTPVIGSYQSLGESFSPSKGMSLSRRSDPLMSMATSEQWCFALPQWLHVSFWTGASDEALSYEGIALSVSNKVMQDDEDEFNIRCRMYALQMRSVLETNEIETTPLQVDTHFPANITEPPSSQKYRNTGINDTVYIPNKRPPEGLLDHIHGFQRFVPDRLARPGEKSLWKQLQEFDDHRAKISSSRSRHHSSRYAKDLDEITRRQLAEDSGLYGTSLPEKKAPVLGPSARKLSMNIMDGEKPSPTSLKKSAEPPAPKPPKTVAKQPKLMRQISLGQRGFGIAAPKAVVAEIRAETVNASGVTSSEAKQPSTPRMRPELRPSSPQTIASHPSSLSVHKYRTDTPDTIIEGVPMTPSIPILKRNNSGNLDIATMQLRTASSTIGSSLNSRQQKREDDRDLRSSDALRADDAQKLYTNKLRAGALGGAVQDLPTTLSPTTSITPWLTLLNPSNPESLAIDDTVLYSRWQHVYPQIGQMKVQKWKALCCPASVPLTTEYFPSRTQFDSEYHRHPYTVEQDTDDDMVEEPKSRQDFIQELISLRFTQGFQVVVGPWVARAFGQNSIKIGDIFSRDQPLEDGTSIFMSVGNSIHQLSCVNGTEVEVNIFVRKPTDTSLTSQGFSPIYKPAIRTLLDDAYEAREIDLLTARPERNWNMIDSYIAGHHDEMMDSLRFWRARFVLIPVLRKDVPVSKTQGGDHAEEVRIEGIKRLAQSWQKHRYIPPSERRYHSVGQQKRKRDPNPLDIVYKTDDPSVVIAAEVETLPLTEGLEGGNRKGLVSAKERFKKSNLNLATLADAMQQPVENGGVRLQNRRWHLRLYSASFIGSDMVTWLLDNFEDLDTREDAEALGNALMVHDDGKSGNSKDKGLFVHVDKRHQFRDGNYYYQIASEFAKPHVGWFNSRRAAVPPTPSLEASSRDSPRALMSARSVDEGGSPASTSTTPTISLSQSVKRSRVVLSKVIKYDVDHRKRSYRPERIDLHYDRLHNPDGCYHIRIDWMNVTTKLVEDAVESWAREASQYGLRLVEVPIKEACTITETNPFRRPYRIKLAARPPDQRPETYIDPNSQGPTTSPNKHFYQTAILKKFDFVLDMEAASNFPSNVDVTYSWGKPDYKYTQYIHRSGSLLAEITDEGDFLILANRLYSSRSANPREKEVRSADPPLVERGGRMSSYGPYSTFGMTESATLASPVVKPTHFYHSPALKPVDQNNKAVSSTTPDPDALNAEIDAFCKDTSALVEFYKEAMEKGQKVQGTPATAAASTPLEAVPEASIPTLGLPPGVLGGNDGAPTKRLNSPMSFLRRSSVQYDSGSSLTGR</sequence>
<feature type="transmembrane region" description="Helical" evidence="11">
    <location>
        <begin position="486"/>
        <end position="508"/>
    </location>
</feature>
<feature type="region of interest" description="Disordered" evidence="10">
    <location>
        <begin position="1540"/>
        <end position="1580"/>
    </location>
</feature>
<feature type="region of interest" description="Disordered" evidence="10">
    <location>
        <begin position="1478"/>
        <end position="1509"/>
    </location>
</feature>
<feature type="compositionally biased region" description="Polar residues" evidence="10">
    <location>
        <begin position="1250"/>
        <end position="1264"/>
    </location>
</feature>
<dbReference type="GO" id="GO:0010508">
    <property type="term" value="P:positive regulation of autophagy"/>
    <property type="evidence" value="ECO:0007669"/>
    <property type="project" value="TreeGrafter"/>
</dbReference>
<feature type="compositionally biased region" description="Polar residues" evidence="10">
    <location>
        <begin position="1564"/>
        <end position="1577"/>
    </location>
</feature>
<evidence type="ECO:0000256" key="2">
    <source>
        <dbReference type="ARBA" id="ARBA00004148"/>
    </source>
</evidence>
<feature type="region of interest" description="Disordered" evidence="10">
    <location>
        <begin position="1622"/>
        <end position="1644"/>
    </location>
</feature>
<evidence type="ECO:0000256" key="7">
    <source>
        <dbReference type="ARBA" id="ARBA00022692"/>
    </source>
</evidence>
<dbReference type="InterPro" id="IPR045838">
    <property type="entry name" value="DEPDC5_CTD"/>
</dbReference>
<dbReference type="InterPro" id="IPR036388">
    <property type="entry name" value="WH-like_DNA-bd_sf"/>
</dbReference>
<dbReference type="GO" id="GO:1904262">
    <property type="term" value="P:negative regulation of TORC1 signaling"/>
    <property type="evidence" value="ECO:0007669"/>
    <property type="project" value="TreeGrafter"/>
</dbReference>
<feature type="region of interest" description="Disordered" evidence="10">
    <location>
        <begin position="718"/>
        <end position="764"/>
    </location>
</feature>
<feature type="transmembrane region" description="Helical" evidence="11">
    <location>
        <begin position="230"/>
        <end position="248"/>
    </location>
</feature>
<comment type="subcellular location">
    <subcellularLocation>
        <location evidence="1">Membrane</location>
        <topology evidence="1">Multi-pass membrane protein</topology>
    </subcellularLocation>
    <subcellularLocation>
        <location evidence="2">Vacuole membrane</location>
        <topology evidence="2">Peripheral membrane protein</topology>
    </subcellularLocation>
</comment>
<dbReference type="Gene3D" id="1.20.1420.30">
    <property type="entry name" value="NCX, central ion-binding region"/>
    <property type="match status" value="2"/>
</dbReference>
<evidence type="ECO:0000259" key="12">
    <source>
        <dbReference type="PROSITE" id="PS50186"/>
    </source>
</evidence>
<feature type="region of interest" description="Disordered" evidence="10">
    <location>
        <begin position="2513"/>
        <end position="2552"/>
    </location>
</feature>
<dbReference type="InterPro" id="IPR048255">
    <property type="entry name" value="IML1_N"/>
</dbReference>
<keyword evidence="9 11" id="KW-0472">Membrane</keyword>
<dbReference type="Pfam" id="PF12257">
    <property type="entry name" value="IML1"/>
    <property type="match status" value="1"/>
</dbReference>
<feature type="compositionally biased region" description="Polar residues" evidence="10">
    <location>
        <begin position="2528"/>
        <end position="2552"/>
    </location>
</feature>